<organism evidence="3">
    <name type="scientific">viral metagenome</name>
    <dbReference type="NCBI Taxonomy" id="1070528"/>
    <lineage>
        <taxon>unclassified sequences</taxon>
        <taxon>metagenomes</taxon>
        <taxon>organismal metagenomes</taxon>
    </lineage>
</organism>
<keyword evidence="2" id="KW-0472">Membrane</keyword>
<evidence type="ECO:0000256" key="2">
    <source>
        <dbReference type="SAM" id="Phobius"/>
    </source>
</evidence>
<name>A0A6C0DHA1_9ZZZZ</name>
<protein>
    <submittedName>
        <fullName evidence="3">Uncharacterized protein</fullName>
    </submittedName>
</protein>
<reference evidence="3" key="1">
    <citation type="journal article" date="2020" name="Nature">
        <title>Giant virus diversity and host interactions through global metagenomics.</title>
        <authorList>
            <person name="Schulz F."/>
            <person name="Roux S."/>
            <person name="Paez-Espino D."/>
            <person name="Jungbluth S."/>
            <person name="Walsh D.A."/>
            <person name="Denef V.J."/>
            <person name="McMahon K.D."/>
            <person name="Konstantinidis K.T."/>
            <person name="Eloe-Fadrosh E.A."/>
            <person name="Kyrpides N.C."/>
            <person name="Woyke T."/>
        </authorList>
    </citation>
    <scope>NUCLEOTIDE SEQUENCE</scope>
    <source>
        <strain evidence="3">GVMAG-M-3300023174-182</strain>
    </source>
</reference>
<feature type="transmembrane region" description="Helical" evidence="2">
    <location>
        <begin position="133"/>
        <end position="151"/>
    </location>
</feature>
<keyword evidence="2" id="KW-0812">Transmembrane</keyword>
<evidence type="ECO:0000313" key="3">
    <source>
        <dbReference type="EMBL" id="QHT15913.1"/>
    </source>
</evidence>
<dbReference type="EMBL" id="MN739614">
    <property type="protein sequence ID" value="QHT15913.1"/>
    <property type="molecule type" value="Genomic_DNA"/>
</dbReference>
<proteinExistence type="predicted"/>
<feature type="coiled-coil region" evidence="1">
    <location>
        <begin position="72"/>
        <end position="113"/>
    </location>
</feature>
<dbReference type="AlphaFoldDB" id="A0A6C0DHA1"/>
<feature type="transmembrane region" description="Helical" evidence="2">
    <location>
        <begin position="157"/>
        <end position="178"/>
    </location>
</feature>
<evidence type="ECO:0000256" key="1">
    <source>
        <dbReference type="SAM" id="Coils"/>
    </source>
</evidence>
<keyword evidence="1" id="KW-0175">Coiled coil</keyword>
<sequence>MSTTNTNNEQLLNDIQGLQTIEQNLFSSIDNDPNLTQEEQKKTIKKINSISQMRINLYKTLGKINNFYQDALQNSQITLQQQKTAIQMVENQLNNAKQKLNFLETEKNNKIRLIEINDYYEQKYAEHSTLMKYIILMLIPIIILSLFYNAGLLSNSVFYFLIVFISLIGAIFIVYRLLSIWSHDNMNYQEYDWTFNKKGAPQVNNNTSDSKSDPWTSPNLNIGTCIGNSCCSPGTLYDNIIHQCVTDSATSESYGSYGSGQPSNQQSKTEQFVNNVFTKFSNVYTKPDVVLGNTIVPSNF</sequence>
<accession>A0A6C0DHA1</accession>
<keyword evidence="2" id="KW-1133">Transmembrane helix</keyword>